<dbReference type="InterPro" id="IPR029063">
    <property type="entry name" value="SAM-dependent_MTases_sf"/>
</dbReference>
<organism evidence="7 8">
    <name type="scientific">Vibrio penaeicida</name>
    <dbReference type="NCBI Taxonomy" id="104609"/>
    <lineage>
        <taxon>Bacteria</taxon>
        <taxon>Pseudomonadati</taxon>
        <taxon>Pseudomonadota</taxon>
        <taxon>Gammaproteobacteria</taxon>
        <taxon>Vibrionales</taxon>
        <taxon>Vibrionaceae</taxon>
        <taxon>Vibrio</taxon>
    </lineage>
</organism>
<dbReference type="GO" id="GO:0032259">
    <property type="term" value="P:methylation"/>
    <property type="evidence" value="ECO:0007669"/>
    <property type="project" value="UniProtKB-KW"/>
</dbReference>
<evidence type="ECO:0000313" key="8">
    <source>
        <dbReference type="Proteomes" id="UP001156690"/>
    </source>
</evidence>
<dbReference type="PIRSF" id="PIRSF003085">
    <property type="entry name" value="CMAS"/>
    <property type="match status" value="1"/>
</dbReference>
<dbReference type="InterPro" id="IPR050723">
    <property type="entry name" value="CFA/CMAS"/>
</dbReference>
<evidence type="ECO:0000256" key="1">
    <source>
        <dbReference type="ARBA" id="ARBA00010815"/>
    </source>
</evidence>
<dbReference type="PANTHER" id="PTHR43667">
    <property type="entry name" value="CYCLOPROPANE-FATTY-ACYL-PHOSPHOLIPID SYNTHASE"/>
    <property type="match status" value="1"/>
</dbReference>
<gene>
    <name evidence="7" type="ORF">GCM10007932_10650</name>
</gene>
<comment type="similarity">
    <text evidence="1">Belongs to the CFA/CMAS family.</text>
</comment>
<dbReference type="Proteomes" id="UP001156690">
    <property type="component" value="Unassembled WGS sequence"/>
</dbReference>
<sequence>MLNSRSYASEGVLSVRQQAYRTLIFRMLSQLSTGHITITESFGERVEFGDGLSDLHAVIEIHEPKFYERLLKGGSIAGAEAYMDGWWDSPNLTTVTRIMAENLDTLDAVDSKVSWIQKLTLQFSHWLNRNSLSQSKENIEAHYDLGNDLYKLFLDENMLYSSGVYKTKGDSLAVAQINKMDRLCKQLKLNENDHVLEIGTGWGGMAIYMASQYGCRVTTTTISEEQYQYAKTSIAEAGLNDQITLLKRDYRLLEGEFDKVVSIEMIEAVGKQYLSSYIDKCYSLLKPDGLLAIQAITIADQRFDKYSKEVDFIQKYIFPGGFLPSVTHLMDQMTNNSQFVIRDLYDIGQDYARTLSDWHYAFNQSYSKVIQLGYDERFVRMWRYYMSYCEGGFLANTISTVHLTFHKVR</sequence>
<accession>A0AAV5NMK0</accession>
<evidence type="ECO:0000313" key="7">
    <source>
        <dbReference type="EMBL" id="GLQ71705.1"/>
    </source>
</evidence>
<dbReference type="CDD" id="cd02440">
    <property type="entry name" value="AdoMet_MTases"/>
    <property type="match status" value="1"/>
</dbReference>
<dbReference type="GO" id="GO:0008168">
    <property type="term" value="F:methyltransferase activity"/>
    <property type="evidence" value="ECO:0007669"/>
    <property type="project" value="UniProtKB-KW"/>
</dbReference>
<protein>
    <submittedName>
        <fullName evidence="7">Cyclopropane-fatty-acyl-phospholipid synthase</fullName>
    </submittedName>
</protein>
<keyword evidence="8" id="KW-1185">Reference proteome</keyword>
<dbReference type="Pfam" id="PF02353">
    <property type="entry name" value="CMAS"/>
    <property type="match status" value="1"/>
</dbReference>
<keyword evidence="3" id="KW-0808">Transferase</keyword>
<dbReference type="PANTHER" id="PTHR43667:SF2">
    <property type="entry name" value="FATTY ACID C-METHYL TRANSFERASE"/>
    <property type="match status" value="1"/>
</dbReference>
<dbReference type="Gene3D" id="3.40.50.150">
    <property type="entry name" value="Vaccinia Virus protein VP39"/>
    <property type="match status" value="1"/>
</dbReference>
<evidence type="ECO:0000256" key="3">
    <source>
        <dbReference type="ARBA" id="ARBA00022679"/>
    </source>
</evidence>
<evidence type="ECO:0000256" key="4">
    <source>
        <dbReference type="ARBA" id="ARBA00022691"/>
    </source>
</evidence>
<dbReference type="GO" id="GO:0008610">
    <property type="term" value="P:lipid biosynthetic process"/>
    <property type="evidence" value="ECO:0007669"/>
    <property type="project" value="InterPro"/>
</dbReference>
<dbReference type="InterPro" id="IPR003333">
    <property type="entry name" value="CMAS"/>
</dbReference>
<dbReference type="EMBL" id="BSNX01000008">
    <property type="protein sequence ID" value="GLQ71705.1"/>
    <property type="molecule type" value="Genomic_DNA"/>
</dbReference>
<dbReference type="AlphaFoldDB" id="A0AAV5NMK0"/>
<evidence type="ECO:0000256" key="2">
    <source>
        <dbReference type="ARBA" id="ARBA00022603"/>
    </source>
</evidence>
<feature type="active site" evidence="6">
    <location>
        <position position="389"/>
    </location>
</feature>
<comment type="caution">
    <text evidence="7">The sequence shown here is derived from an EMBL/GenBank/DDBJ whole genome shotgun (WGS) entry which is preliminary data.</text>
</comment>
<reference evidence="8" key="1">
    <citation type="journal article" date="2019" name="Int. J. Syst. Evol. Microbiol.">
        <title>The Global Catalogue of Microorganisms (GCM) 10K type strain sequencing project: providing services to taxonomists for standard genome sequencing and annotation.</title>
        <authorList>
            <consortium name="The Broad Institute Genomics Platform"/>
            <consortium name="The Broad Institute Genome Sequencing Center for Infectious Disease"/>
            <person name="Wu L."/>
            <person name="Ma J."/>
        </authorList>
    </citation>
    <scope>NUCLEOTIDE SEQUENCE [LARGE SCALE GENOMIC DNA]</scope>
    <source>
        <strain evidence="8">NBRC 15640</strain>
    </source>
</reference>
<evidence type="ECO:0000256" key="6">
    <source>
        <dbReference type="PIRSR" id="PIRSR003085-1"/>
    </source>
</evidence>
<keyword evidence="4" id="KW-0949">S-adenosyl-L-methionine</keyword>
<keyword evidence="5" id="KW-0443">Lipid metabolism</keyword>
<dbReference type="SUPFAM" id="SSF53335">
    <property type="entry name" value="S-adenosyl-L-methionine-dependent methyltransferases"/>
    <property type="match status" value="1"/>
</dbReference>
<dbReference type="RefSeq" id="WP_126606831.1">
    <property type="nucleotide sequence ID" value="NZ_AP025144.1"/>
</dbReference>
<evidence type="ECO:0000256" key="5">
    <source>
        <dbReference type="ARBA" id="ARBA00023098"/>
    </source>
</evidence>
<proteinExistence type="inferred from homology"/>
<keyword evidence="2" id="KW-0489">Methyltransferase</keyword>
<name>A0AAV5NMK0_9VIBR</name>